<dbReference type="Proteomes" id="UP001417504">
    <property type="component" value="Unassembled WGS sequence"/>
</dbReference>
<reference evidence="2 3" key="1">
    <citation type="submission" date="2024-01" db="EMBL/GenBank/DDBJ databases">
        <title>Genome assemblies of Stephania.</title>
        <authorList>
            <person name="Yang L."/>
        </authorList>
    </citation>
    <scope>NUCLEOTIDE SEQUENCE [LARGE SCALE GENOMIC DNA]</scope>
    <source>
        <strain evidence="2">QJT</strain>
        <tissue evidence="2">Leaf</tissue>
    </source>
</reference>
<evidence type="ECO:0000313" key="3">
    <source>
        <dbReference type="Proteomes" id="UP001417504"/>
    </source>
</evidence>
<comment type="caution">
    <text evidence="2">The sequence shown here is derived from an EMBL/GenBank/DDBJ whole genome shotgun (WGS) entry which is preliminary data.</text>
</comment>
<feature type="compositionally biased region" description="Low complexity" evidence="1">
    <location>
        <begin position="1"/>
        <end position="17"/>
    </location>
</feature>
<feature type="compositionally biased region" description="Polar residues" evidence="1">
    <location>
        <begin position="26"/>
        <end position="35"/>
    </location>
</feature>
<keyword evidence="3" id="KW-1185">Reference proteome</keyword>
<proteinExistence type="predicted"/>
<feature type="region of interest" description="Disordered" evidence="1">
    <location>
        <begin position="1"/>
        <end position="35"/>
    </location>
</feature>
<gene>
    <name evidence="2" type="ORF">Sjap_019771</name>
</gene>
<protein>
    <submittedName>
        <fullName evidence="2">Uncharacterized protein</fullName>
    </submittedName>
</protein>
<dbReference type="AlphaFoldDB" id="A0AAP0F284"/>
<evidence type="ECO:0000256" key="1">
    <source>
        <dbReference type="SAM" id="MobiDB-lite"/>
    </source>
</evidence>
<organism evidence="2 3">
    <name type="scientific">Stephania japonica</name>
    <dbReference type="NCBI Taxonomy" id="461633"/>
    <lineage>
        <taxon>Eukaryota</taxon>
        <taxon>Viridiplantae</taxon>
        <taxon>Streptophyta</taxon>
        <taxon>Embryophyta</taxon>
        <taxon>Tracheophyta</taxon>
        <taxon>Spermatophyta</taxon>
        <taxon>Magnoliopsida</taxon>
        <taxon>Ranunculales</taxon>
        <taxon>Menispermaceae</taxon>
        <taxon>Menispermoideae</taxon>
        <taxon>Cissampelideae</taxon>
        <taxon>Stephania</taxon>
    </lineage>
</organism>
<evidence type="ECO:0000313" key="2">
    <source>
        <dbReference type="EMBL" id="KAK9102517.1"/>
    </source>
</evidence>
<dbReference type="EMBL" id="JBBNAE010000008">
    <property type="protein sequence ID" value="KAK9102517.1"/>
    <property type="molecule type" value="Genomic_DNA"/>
</dbReference>
<accession>A0AAP0F284</accession>
<name>A0AAP0F284_9MAGN</name>
<sequence length="84" mass="9358">MNCSHSLSELLPTSTTEPSPPPPPNIQQRTQQHKLTSTRDDLVELAIPLFPSFILLLSVSRFRSKCEEIVRNVVSVVGVYQILG</sequence>